<comment type="caution">
    <text evidence="2">The sequence shown here is derived from an EMBL/GenBank/DDBJ whole genome shotgun (WGS) entry which is preliminary data.</text>
</comment>
<evidence type="ECO:0000313" key="2">
    <source>
        <dbReference type="EMBL" id="GJC86789.1"/>
    </source>
</evidence>
<reference evidence="2 3" key="1">
    <citation type="submission" date="2021-07" db="EMBL/GenBank/DDBJ databases">
        <title>Genome data of Colletotrichum spaethianum.</title>
        <authorList>
            <person name="Utami Y.D."/>
            <person name="Hiruma K."/>
        </authorList>
    </citation>
    <scope>NUCLEOTIDE SEQUENCE [LARGE SCALE GENOMIC DNA]</scope>
    <source>
        <strain evidence="2 3">MAFF 242679</strain>
    </source>
</reference>
<name>A0AA37GT49_9PEZI</name>
<sequence>MMAPTRKKAKIKATNVRGTNTAEQREGAKDDAGDVTQNERMMSSQPTEKGPGENGFRRLPIEIRQMVYALAVVENEPIEPFQVEARANKFIGGKAATKAFTSLLLTCRTVYEEILSRPDFYRVWIRCKLPREGFY</sequence>
<feature type="compositionally biased region" description="Basic and acidic residues" evidence="1">
    <location>
        <begin position="23"/>
        <end position="32"/>
    </location>
</feature>
<evidence type="ECO:0000256" key="1">
    <source>
        <dbReference type="SAM" id="MobiDB-lite"/>
    </source>
</evidence>
<feature type="compositionally biased region" description="Polar residues" evidence="1">
    <location>
        <begin position="35"/>
        <end position="47"/>
    </location>
</feature>
<feature type="compositionally biased region" description="Basic residues" evidence="1">
    <location>
        <begin position="1"/>
        <end position="11"/>
    </location>
</feature>
<proteinExistence type="predicted"/>
<keyword evidence="3" id="KW-1185">Reference proteome</keyword>
<feature type="region of interest" description="Disordered" evidence="1">
    <location>
        <begin position="1"/>
        <end position="56"/>
    </location>
</feature>
<accession>A0AA37GT49</accession>
<dbReference type="Proteomes" id="UP001055172">
    <property type="component" value="Unassembled WGS sequence"/>
</dbReference>
<dbReference type="AlphaFoldDB" id="A0AA37GT49"/>
<gene>
    <name evidence="2" type="ORF">ColLi_09627</name>
</gene>
<dbReference type="EMBL" id="BPPX01000023">
    <property type="protein sequence ID" value="GJC86789.1"/>
    <property type="molecule type" value="Genomic_DNA"/>
</dbReference>
<protein>
    <submittedName>
        <fullName evidence="2">Uncharacterized protein</fullName>
    </submittedName>
</protein>
<organism evidence="2 3">
    <name type="scientific">Colletotrichum liriopes</name>
    <dbReference type="NCBI Taxonomy" id="708192"/>
    <lineage>
        <taxon>Eukaryota</taxon>
        <taxon>Fungi</taxon>
        <taxon>Dikarya</taxon>
        <taxon>Ascomycota</taxon>
        <taxon>Pezizomycotina</taxon>
        <taxon>Sordariomycetes</taxon>
        <taxon>Hypocreomycetidae</taxon>
        <taxon>Glomerellales</taxon>
        <taxon>Glomerellaceae</taxon>
        <taxon>Colletotrichum</taxon>
        <taxon>Colletotrichum spaethianum species complex</taxon>
    </lineage>
</organism>
<evidence type="ECO:0000313" key="3">
    <source>
        <dbReference type="Proteomes" id="UP001055172"/>
    </source>
</evidence>